<evidence type="ECO:0000256" key="1">
    <source>
        <dbReference type="ARBA" id="ARBA00022574"/>
    </source>
</evidence>
<proteinExistence type="predicted"/>
<protein>
    <submittedName>
        <fullName evidence="4">WD repeat-containing protein 52</fullName>
    </submittedName>
</protein>
<dbReference type="PROSITE" id="PS50082">
    <property type="entry name" value="WD_REPEATS_2"/>
    <property type="match status" value="1"/>
</dbReference>
<dbReference type="Gene3D" id="2.130.10.10">
    <property type="entry name" value="YVTN repeat-like/Quinoprotein amine dehydrogenase"/>
    <property type="match status" value="2"/>
</dbReference>
<organism evidence="4">
    <name type="scientific">Lygus hesperus</name>
    <name type="common">Western plant bug</name>
    <dbReference type="NCBI Taxonomy" id="30085"/>
    <lineage>
        <taxon>Eukaryota</taxon>
        <taxon>Metazoa</taxon>
        <taxon>Ecdysozoa</taxon>
        <taxon>Arthropoda</taxon>
        <taxon>Hexapoda</taxon>
        <taxon>Insecta</taxon>
        <taxon>Pterygota</taxon>
        <taxon>Neoptera</taxon>
        <taxon>Paraneoptera</taxon>
        <taxon>Hemiptera</taxon>
        <taxon>Heteroptera</taxon>
        <taxon>Panheteroptera</taxon>
        <taxon>Cimicomorpha</taxon>
        <taxon>Miridae</taxon>
        <taxon>Mirini</taxon>
        <taxon>Lygus</taxon>
    </lineage>
</organism>
<evidence type="ECO:0000256" key="3">
    <source>
        <dbReference type="PROSITE-ProRule" id="PRU00221"/>
    </source>
</evidence>
<keyword evidence="1 3" id="KW-0853">WD repeat</keyword>
<evidence type="ECO:0000256" key="2">
    <source>
        <dbReference type="ARBA" id="ARBA00022737"/>
    </source>
</evidence>
<dbReference type="InterPro" id="IPR036322">
    <property type="entry name" value="WD40_repeat_dom_sf"/>
</dbReference>
<feature type="repeat" description="WD" evidence="3">
    <location>
        <begin position="214"/>
        <end position="255"/>
    </location>
</feature>
<dbReference type="SUPFAM" id="SSF50978">
    <property type="entry name" value="WD40 repeat-like"/>
    <property type="match status" value="1"/>
</dbReference>
<dbReference type="Pfam" id="PF00400">
    <property type="entry name" value="WD40"/>
    <property type="match status" value="1"/>
</dbReference>
<dbReference type="EMBL" id="GBHO01036792">
    <property type="protein sequence ID" value="JAG06812.1"/>
    <property type="molecule type" value="Transcribed_RNA"/>
</dbReference>
<dbReference type="PANTHER" id="PTHR13720">
    <property type="entry name" value="WD-40 REPEAT PROTEIN"/>
    <property type="match status" value="1"/>
</dbReference>
<dbReference type="InterPro" id="IPR001680">
    <property type="entry name" value="WD40_rpt"/>
</dbReference>
<gene>
    <name evidence="4" type="primary">WDR52_1</name>
    <name evidence="4" type="ORF">CM83_6187</name>
</gene>
<dbReference type="PANTHER" id="PTHR13720:SF18">
    <property type="entry name" value="FI23230P1"/>
    <property type="match status" value="1"/>
</dbReference>
<keyword evidence="2" id="KW-0677">Repeat</keyword>
<sequence length="650" mass="74889">KDSKACHSDLITFIQIYLQDNHVYTTSLDGIVRVWNYSYITSFYNDDQQECTHVDIEPSYEKITNKRCSFAKPIQLLPKDDRSFPYHFYAQDIKGGIWILDLELKKNPDPWTKLYSCHNGPLRDMSPSPGGHYLATLGPEGKLKVYCYTIKRAVVMKQFNDQGVSLLWLPFQVDPTGNTIVAGFRSGILRMMVVKVQHTGEKPISEMASVIQIIKPHSSAITVLSINRAGNLLITGSKDKSIFLHSFDKNETTIVPLGMVKMPGAVTHLTWDPAKARNRFLVSCDNGQVVQIILDNENNKIIKEACNNTGTYLMKLRQTVTQAFRKKGKPRSPSQFFSKYMAKDLIWIEDKFSRHRHNYLYKIGGPPVAKLNISDGQSVQCVVELLGGKYMALGLNNGVIKLIKKGVKSCDFSDSWQIVMHATRNCNITKLCLSYDHKILYSCGTDSGIFAYKVKLKSDRDIKPLYLTTLTELPKCTTKNPNCPVLSLSLEEERIEQKKERLQEKHRISVGTFKQRLSCLLTTYYELVETNKALPKCLRIPKAFFRLQTQEERMLEKRKILAKEYNILAPLRARRQKLFERVHTFKKYFIDPIKTQKFYVFAIRKPNYLKSFPERRLFSKDPFGEEIDPVVTEREKRWEELFSGLEPKTQ</sequence>
<reference evidence="4" key="1">
    <citation type="journal article" date="2014" name="PLoS ONE">
        <title>Transcriptome-Based Identification of ABC Transporters in the Western Tarnished Plant Bug Lygus hesperus.</title>
        <authorList>
            <person name="Hull J.J."/>
            <person name="Chaney K."/>
            <person name="Geib S.M."/>
            <person name="Fabrick J.A."/>
            <person name="Brent C.S."/>
            <person name="Walsh D."/>
            <person name="Lavine L.C."/>
        </authorList>
    </citation>
    <scope>NUCLEOTIDE SEQUENCE</scope>
</reference>
<accession>A0A0A9WEC3</accession>
<feature type="non-terminal residue" evidence="4">
    <location>
        <position position="1"/>
    </location>
</feature>
<name>A0A0A9WEC3_LYGHE</name>
<feature type="non-terminal residue" evidence="4">
    <location>
        <position position="650"/>
    </location>
</feature>
<dbReference type="SMART" id="SM00320">
    <property type="entry name" value="WD40"/>
    <property type="match status" value="5"/>
</dbReference>
<dbReference type="AlphaFoldDB" id="A0A0A9WEC3"/>
<evidence type="ECO:0000313" key="4">
    <source>
        <dbReference type="EMBL" id="JAG06812.1"/>
    </source>
</evidence>
<dbReference type="InterPro" id="IPR015943">
    <property type="entry name" value="WD40/YVTN_repeat-like_dom_sf"/>
</dbReference>
<dbReference type="InterPro" id="IPR050630">
    <property type="entry name" value="WD_repeat_EMAP"/>
</dbReference>
<reference evidence="4" key="2">
    <citation type="submission" date="2014-07" db="EMBL/GenBank/DDBJ databases">
        <authorList>
            <person name="Hull J."/>
        </authorList>
    </citation>
    <scope>NUCLEOTIDE SEQUENCE</scope>
</reference>